<proteinExistence type="predicted"/>
<sequence length="573" mass="65086">MPKRTGGSRARLLALTASKERPKDAEQREKRLKTSCKREPITGLLDINTVLEMCEMLAVTTLQPCPVFIYSTKYQVLRNDWLWEYASYRGFFIQKAPGHESVLRQVLGLRNSITDVTSDLIAIGYNHKQPMMAVRSRRHAVAYCRMARQMWLRHKMPKRPLENCRLHRVIGIGSESLGVDDNDVKNIMSLAMESFRQPHDHVAFPVLSGLSQHSNESLCFLKKMQVLKNKCSSTVIDIDSELEEHQLVIPIQKLAWTKLAFATVPYAAQDDDMNFSSEALVTQRRELHASEDVSVCLLYRLALVTHNIMKYLVAINVSRSRIVKERADEALVVSIRQQMTDSVLEMFLDPCTQVVDALCKAVMRRVAAQVVNGCTSKHLRVKTLQQCRLGSAVASWQLSTLLLTCVCEAFAETVLTEAGCDDQTRKYCSDCISLIPRLKDDCLYQMFQALSLRHQKVSLLQAAQSTEPVDPVTSSAVTLLTKISITYALHLFHTRRVLPKRVYLYEQDLEDDFSSFLIGLNGLFTVNVPQPPSSIHKLTDGRLKTFMRNMLVAYYKEVVEPSNCELEQTTEFD</sequence>
<keyword evidence="2" id="KW-1185">Reference proteome</keyword>
<name>A0A9J6D8X4_RHIMP</name>
<organism evidence="1 2">
    <name type="scientific">Rhipicephalus microplus</name>
    <name type="common">Cattle tick</name>
    <name type="synonym">Boophilus microplus</name>
    <dbReference type="NCBI Taxonomy" id="6941"/>
    <lineage>
        <taxon>Eukaryota</taxon>
        <taxon>Metazoa</taxon>
        <taxon>Ecdysozoa</taxon>
        <taxon>Arthropoda</taxon>
        <taxon>Chelicerata</taxon>
        <taxon>Arachnida</taxon>
        <taxon>Acari</taxon>
        <taxon>Parasitiformes</taxon>
        <taxon>Ixodida</taxon>
        <taxon>Ixodoidea</taxon>
        <taxon>Ixodidae</taxon>
        <taxon>Rhipicephalinae</taxon>
        <taxon>Rhipicephalus</taxon>
        <taxon>Boophilus</taxon>
    </lineage>
</organism>
<protein>
    <submittedName>
        <fullName evidence="1">Uncharacterized protein</fullName>
    </submittedName>
</protein>
<dbReference type="Proteomes" id="UP000821866">
    <property type="component" value="Chromosome 8"/>
</dbReference>
<dbReference type="AlphaFoldDB" id="A0A9J6D8X4"/>
<gene>
    <name evidence="1" type="ORF">HPB51_007668</name>
</gene>
<evidence type="ECO:0000313" key="2">
    <source>
        <dbReference type="Proteomes" id="UP000821866"/>
    </source>
</evidence>
<accession>A0A9J6D8X4</accession>
<dbReference type="EMBL" id="JABSTU010000010">
    <property type="protein sequence ID" value="KAH8018479.1"/>
    <property type="molecule type" value="Genomic_DNA"/>
</dbReference>
<reference evidence="1" key="1">
    <citation type="journal article" date="2020" name="Cell">
        <title>Large-Scale Comparative Analyses of Tick Genomes Elucidate Their Genetic Diversity and Vector Capacities.</title>
        <authorList>
            <consortium name="Tick Genome and Microbiome Consortium (TIGMIC)"/>
            <person name="Jia N."/>
            <person name="Wang J."/>
            <person name="Shi W."/>
            <person name="Du L."/>
            <person name="Sun Y."/>
            <person name="Zhan W."/>
            <person name="Jiang J.F."/>
            <person name="Wang Q."/>
            <person name="Zhang B."/>
            <person name="Ji P."/>
            <person name="Bell-Sakyi L."/>
            <person name="Cui X.M."/>
            <person name="Yuan T.T."/>
            <person name="Jiang B.G."/>
            <person name="Yang W.F."/>
            <person name="Lam T.T."/>
            <person name="Chang Q.C."/>
            <person name="Ding S.J."/>
            <person name="Wang X.J."/>
            <person name="Zhu J.G."/>
            <person name="Ruan X.D."/>
            <person name="Zhao L."/>
            <person name="Wei J.T."/>
            <person name="Ye R.Z."/>
            <person name="Que T.C."/>
            <person name="Du C.H."/>
            <person name="Zhou Y.H."/>
            <person name="Cheng J.X."/>
            <person name="Dai P.F."/>
            <person name="Guo W.B."/>
            <person name="Han X.H."/>
            <person name="Huang E.J."/>
            <person name="Li L.F."/>
            <person name="Wei W."/>
            <person name="Gao Y.C."/>
            <person name="Liu J.Z."/>
            <person name="Shao H.Z."/>
            <person name="Wang X."/>
            <person name="Wang C.C."/>
            <person name="Yang T.C."/>
            <person name="Huo Q.B."/>
            <person name="Li W."/>
            <person name="Chen H.Y."/>
            <person name="Chen S.E."/>
            <person name="Zhou L.G."/>
            <person name="Ni X.B."/>
            <person name="Tian J.H."/>
            <person name="Sheng Y."/>
            <person name="Liu T."/>
            <person name="Pan Y.S."/>
            <person name="Xia L.Y."/>
            <person name="Li J."/>
            <person name="Zhao F."/>
            <person name="Cao W.C."/>
        </authorList>
    </citation>
    <scope>NUCLEOTIDE SEQUENCE</scope>
    <source>
        <strain evidence="1">Rmic-2018</strain>
    </source>
</reference>
<evidence type="ECO:0000313" key="1">
    <source>
        <dbReference type="EMBL" id="KAH8018479.1"/>
    </source>
</evidence>
<comment type="caution">
    <text evidence="1">The sequence shown here is derived from an EMBL/GenBank/DDBJ whole genome shotgun (WGS) entry which is preliminary data.</text>
</comment>
<reference evidence="1" key="2">
    <citation type="submission" date="2021-09" db="EMBL/GenBank/DDBJ databases">
        <authorList>
            <person name="Jia N."/>
            <person name="Wang J."/>
            <person name="Shi W."/>
            <person name="Du L."/>
            <person name="Sun Y."/>
            <person name="Zhan W."/>
            <person name="Jiang J."/>
            <person name="Wang Q."/>
            <person name="Zhang B."/>
            <person name="Ji P."/>
            <person name="Sakyi L.B."/>
            <person name="Cui X."/>
            <person name="Yuan T."/>
            <person name="Jiang B."/>
            <person name="Yang W."/>
            <person name="Lam T.T.-Y."/>
            <person name="Chang Q."/>
            <person name="Ding S."/>
            <person name="Wang X."/>
            <person name="Zhu J."/>
            <person name="Ruan X."/>
            <person name="Zhao L."/>
            <person name="Wei J."/>
            <person name="Que T."/>
            <person name="Du C."/>
            <person name="Cheng J."/>
            <person name="Dai P."/>
            <person name="Han X."/>
            <person name="Huang E."/>
            <person name="Gao Y."/>
            <person name="Liu J."/>
            <person name="Shao H."/>
            <person name="Ye R."/>
            <person name="Li L."/>
            <person name="Wei W."/>
            <person name="Wang X."/>
            <person name="Wang C."/>
            <person name="Huo Q."/>
            <person name="Li W."/>
            <person name="Guo W."/>
            <person name="Chen H."/>
            <person name="Chen S."/>
            <person name="Zhou L."/>
            <person name="Zhou L."/>
            <person name="Ni X."/>
            <person name="Tian J."/>
            <person name="Zhou Y."/>
            <person name="Sheng Y."/>
            <person name="Liu T."/>
            <person name="Pan Y."/>
            <person name="Xia L."/>
            <person name="Li J."/>
            <person name="Zhao F."/>
            <person name="Cao W."/>
        </authorList>
    </citation>
    <scope>NUCLEOTIDE SEQUENCE</scope>
    <source>
        <strain evidence="1">Rmic-2018</strain>
        <tissue evidence="1">Larvae</tissue>
    </source>
</reference>